<feature type="region of interest" description="Disordered" evidence="1">
    <location>
        <begin position="68"/>
        <end position="121"/>
    </location>
</feature>
<evidence type="ECO:0000313" key="2">
    <source>
        <dbReference type="EMBL" id="SCZ96475.1"/>
    </source>
</evidence>
<organism evidence="2 3">
    <name type="scientific">Microbotryum saponariae</name>
    <dbReference type="NCBI Taxonomy" id="289078"/>
    <lineage>
        <taxon>Eukaryota</taxon>
        <taxon>Fungi</taxon>
        <taxon>Dikarya</taxon>
        <taxon>Basidiomycota</taxon>
        <taxon>Pucciniomycotina</taxon>
        <taxon>Microbotryomycetes</taxon>
        <taxon>Microbotryales</taxon>
        <taxon>Microbotryaceae</taxon>
        <taxon>Microbotryum</taxon>
    </lineage>
</organism>
<dbReference type="OrthoDB" id="10572208at2759"/>
<evidence type="ECO:0000256" key="1">
    <source>
        <dbReference type="SAM" id="MobiDB-lite"/>
    </source>
</evidence>
<feature type="compositionally biased region" description="Basic and acidic residues" evidence="1">
    <location>
        <begin position="88"/>
        <end position="106"/>
    </location>
</feature>
<gene>
    <name evidence="2" type="ORF">BZ3500_MVSOF-1268-A1-R1_CHR8-2G10217</name>
</gene>
<sequence length="133" mass="15109">MHIRNRMLSGLAPIFADGHYTGRIARGVVHEHDKNFFLSTIDHLSYDTVDLLAPIPILAQEADEFINDNQNYNGQDGSRPAPGRRRPATKEHNCGAKGQSEDDLARGSRGRIAGQRSRPFRSRTSRRRVFLWR</sequence>
<evidence type="ECO:0000313" key="3">
    <source>
        <dbReference type="Proteomes" id="UP000249723"/>
    </source>
</evidence>
<dbReference type="AlphaFoldDB" id="A0A2X0LZC5"/>
<keyword evidence="3" id="KW-1185">Reference proteome</keyword>
<dbReference type="Proteomes" id="UP000249723">
    <property type="component" value="Unassembled WGS sequence"/>
</dbReference>
<name>A0A2X0LZC5_9BASI</name>
<proteinExistence type="predicted"/>
<protein>
    <submittedName>
        <fullName evidence="2">BZ3500_MvSof-1268-A1-R1_Chr8-2g10217 protein</fullName>
    </submittedName>
</protein>
<dbReference type="EMBL" id="FMWP01000088">
    <property type="protein sequence ID" value="SCZ96475.1"/>
    <property type="molecule type" value="Genomic_DNA"/>
</dbReference>
<reference evidence="3" key="1">
    <citation type="submission" date="2016-10" db="EMBL/GenBank/DDBJ databases">
        <authorList>
            <person name="Jeantristanb JTB J.-T."/>
            <person name="Ricardo R."/>
        </authorList>
    </citation>
    <scope>NUCLEOTIDE SEQUENCE [LARGE SCALE GENOMIC DNA]</scope>
</reference>
<accession>A0A2X0LZC5</accession>